<dbReference type="Gene3D" id="3.40.50.2300">
    <property type="match status" value="1"/>
</dbReference>
<comment type="caution">
    <text evidence="9">The sequence shown here is derived from an EMBL/GenBank/DDBJ whole genome shotgun (WGS) entry which is preliminary data.</text>
</comment>
<evidence type="ECO:0000313" key="9">
    <source>
        <dbReference type="EMBL" id="ROR32522.1"/>
    </source>
</evidence>
<dbReference type="RefSeq" id="WP_123401451.1">
    <property type="nucleotide sequence ID" value="NZ_RJVI01000002.1"/>
</dbReference>
<dbReference type="PROSITE" id="PS50045">
    <property type="entry name" value="SIGMA54_INTERACT_4"/>
    <property type="match status" value="1"/>
</dbReference>
<evidence type="ECO:0000256" key="2">
    <source>
        <dbReference type="ARBA" id="ARBA00022840"/>
    </source>
</evidence>
<dbReference type="PANTHER" id="PTHR32071:SF117">
    <property type="entry name" value="PTS-DEPENDENT DIHYDROXYACETONE KINASE OPERON REGULATORY PROTEIN-RELATED"/>
    <property type="match status" value="1"/>
</dbReference>
<organism evidence="9 10">
    <name type="scientific">Inmirania thermothiophila</name>
    <dbReference type="NCBI Taxonomy" id="1750597"/>
    <lineage>
        <taxon>Bacteria</taxon>
        <taxon>Pseudomonadati</taxon>
        <taxon>Pseudomonadota</taxon>
        <taxon>Gammaproteobacteria</taxon>
        <taxon>Chromatiales</taxon>
        <taxon>Ectothiorhodospiraceae</taxon>
        <taxon>Inmirania</taxon>
    </lineage>
</organism>
<keyword evidence="1" id="KW-0547">Nucleotide-binding</keyword>
<dbReference type="SMART" id="SM00382">
    <property type="entry name" value="AAA"/>
    <property type="match status" value="1"/>
</dbReference>
<evidence type="ECO:0000256" key="5">
    <source>
        <dbReference type="ARBA" id="ARBA00023163"/>
    </source>
</evidence>
<dbReference type="Pfam" id="PF25601">
    <property type="entry name" value="AAA_lid_14"/>
    <property type="match status" value="1"/>
</dbReference>
<dbReference type="SMART" id="SM00448">
    <property type="entry name" value="REC"/>
    <property type="match status" value="1"/>
</dbReference>
<dbReference type="InterPro" id="IPR025943">
    <property type="entry name" value="Sigma_54_int_dom_ATP-bd_2"/>
</dbReference>
<keyword evidence="5" id="KW-0804">Transcription</keyword>
<dbReference type="InterPro" id="IPR002197">
    <property type="entry name" value="HTH_Fis"/>
</dbReference>
<dbReference type="CDD" id="cd00009">
    <property type="entry name" value="AAA"/>
    <property type="match status" value="1"/>
</dbReference>
<dbReference type="InterPro" id="IPR009057">
    <property type="entry name" value="Homeodomain-like_sf"/>
</dbReference>
<keyword evidence="10" id="KW-1185">Reference proteome</keyword>
<evidence type="ECO:0000259" key="7">
    <source>
        <dbReference type="PROSITE" id="PS50045"/>
    </source>
</evidence>
<dbReference type="InterPro" id="IPR027417">
    <property type="entry name" value="P-loop_NTPase"/>
</dbReference>
<evidence type="ECO:0000256" key="4">
    <source>
        <dbReference type="ARBA" id="ARBA00023125"/>
    </source>
</evidence>
<dbReference type="InterPro" id="IPR058031">
    <property type="entry name" value="AAA_lid_NorR"/>
</dbReference>
<dbReference type="InterPro" id="IPR002078">
    <property type="entry name" value="Sigma_54_int"/>
</dbReference>
<evidence type="ECO:0000313" key="10">
    <source>
        <dbReference type="Proteomes" id="UP000276634"/>
    </source>
</evidence>
<dbReference type="Gene3D" id="3.40.50.300">
    <property type="entry name" value="P-loop containing nucleotide triphosphate hydrolases"/>
    <property type="match status" value="1"/>
</dbReference>
<evidence type="ECO:0000256" key="3">
    <source>
        <dbReference type="ARBA" id="ARBA00023015"/>
    </source>
</evidence>
<feature type="domain" description="Response regulatory" evidence="8">
    <location>
        <begin position="6"/>
        <end position="120"/>
    </location>
</feature>
<keyword evidence="2" id="KW-0067">ATP-binding</keyword>
<feature type="modified residue" description="4-aspartylphosphate" evidence="6">
    <location>
        <position position="54"/>
    </location>
</feature>
<dbReference type="SUPFAM" id="SSF52172">
    <property type="entry name" value="CheY-like"/>
    <property type="match status" value="1"/>
</dbReference>
<dbReference type="Pfam" id="PF00158">
    <property type="entry name" value="Sigma54_activat"/>
    <property type="match status" value="1"/>
</dbReference>
<evidence type="ECO:0000259" key="8">
    <source>
        <dbReference type="PROSITE" id="PS50110"/>
    </source>
</evidence>
<name>A0A3N1Y4J3_9GAMM</name>
<dbReference type="Proteomes" id="UP000276634">
    <property type="component" value="Unassembled WGS sequence"/>
</dbReference>
<dbReference type="GO" id="GO:0043565">
    <property type="term" value="F:sequence-specific DNA binding"/>
    <property type="evidence" value="ECO:0007669"/>
    <property type="project" value="InterPro"/>
</dbReference>
<evidence type="ECO:0000256" key="1">
    <source>
        <dbReference type="ARBA" id="ARBA00022741"/>
    </source>
</evidence>
<dbReference type="InterPro" id="IPR001789">
    <property type="entry name" value="Sig_transdc_resp-reg_receiver"/>
</dbReference>
<dbReference type="PROSITE" id="PS50110">
    <property type="entry name" value="RESPONSE_REGULATORY"/>
    <property type="match status" value="1"/>
</dbReference>
<dbReference type="InterPro" id="IPR025662">
    <property type="entry name" value="Sigma_54_int_dom_ATP-bd_1"/>
</dbReference>
<protein>
    <submittedName>
        <fullName evidence="9">Two-component system response regulator HupR/HoxA</fullName>
    </submittedName>
</protein>
<dbReference type="EMBL" id="RJVI01000002">
    <property type="protein sequence ID" value="ROR32522.1"/>
    <property type="molecule type" value="Genomic_DNA"/>
</dbReference>
<dbReference type="PANTHER" id="PTHR32071">
    <property type="entry name" value="TRANSCRIPTIONAL REGULATORY PROTEIN"/>
    <property type="match status" value="1"/>
</dbReference>
<proteinExistence type="predicted"/>
<dbReference type="OrthoDB" id="9804019at2"/>
<dbReference type="GO" id="GO:0006355">
    <property type="term" value="P:regulation of DNA-templated transcription"/>
    <property type="evidence" value="ECO:0007669"/>
    <property type="project" value="InterPro"/>
</dbReference>
<gene>
    <name evidence="9" type="ORF">EDC57_1724</name>
</gene>
<dbReference type="CDD" id="cd17596">
    <property type="entry name" value="REC_HupR"/>
    <property type="match status" value="1"/>
</dbReference>
<dbReference type="Gene3D" id="1.10.8.60">
    <property type="match status" value="1"/>
</dbReference>
<dbReference type="AlphaFoldDB" id="A0A3N1Y4J3"/>
<dbReference type="GO" id="GO:0000160">
    <property type="term" value="P:phosphorelay signal transduction system"/>
    <property type="evidence" value="ECO:0007669"/>
    <property type="project" value="InterPro"/>
</dbReference>
<dbReference type="SUPFAM" id="SSF46689">
    <property type="entry name" value="Homeodomain-like"/>
    <property type="match status" value="1"/>
</dbReference>
<sequence>MSGPPVVLVVDDEVRSLEALRRVLEEEFVVLTARSAEEAEAVLGREWVHVILCDQRMPGQTGVEFLRRVREQWPDVVRMILSGYTDSEDIIAAVNEGGIYEYITKPWDPDELVRSVRRGAELHRLQRENRALALELRMAEPTLARAVAEKGARLRRRFGFDAIVRGEGSPLEALCRLAARIAAYDIPVLLTGESGTGKELLARAIHYASPRSGRPFVVENCGALPDQLLESELFGHKRGAFTGAFADHEGLFAQADGGTLFLDEIGEVSPTFQVKLLRVLQEGEFRPLGASRPRRADVRIIAATNRDLEAEVRAGRFREDLFYRIAGFVLEVPPLRARPMDIAPLAQHALEAATRRFGKEVQGFAPETLACLEAYPWPGNARQLVHEVNRMVALADGPVLGPDLLSPSVLHARAAPRPDPVAEEAAGTGGGLRERVEALERRILYETLVRHRWNKSRAAEELGLSRVGLRSKLQRYGLDGDRRERA</sequence>
<dbReference type="InterPro" id="IPR003593">
    <property type="entry name" value="AAA+_ATPase"/>
</dbReference>
<dbReference type="PROSITE" id="PS00675">
    <property type="entry name" value="SIGMA54_INTERACT_1"/>
    <property type="match status" value="1"/>
</dbReference>
<reference evidence="9 10" key="1">
    <citation type="submission" date="2018-11" db="EMBL/GenBank/DDBJ databases">
        <title>Genomic Encyclopedia of Type Strains, Phase IV (KMG-IV): sequencing the most valuable type-strain genomes for metagenomic binning, comparative biology and taxonomic classification.</title>
        <authorList>
            <person name="Goeker M."/>
        </authorList>
    </citation>
    <scope>NUCLEOTIDE SEQUENCE [LARGE SCALE GENOMIC DNA]</scope>
    <source>
        <strain evidence="9 10">DSM 100275</strain>
    </source>
</reference>
<dbReference type="SUPFAM" id="SSF52540">
    <property type="entry name" value="P-loop containing nucleoside triphosphate hydrolases"/>
    <property type="match status" value="1"/>
</dbReference>
<dbReference type="PROSITE" id="PS00676">
    <property type="entry name" value="SIGMA54_INTERACT_2"/>
    <property type="match status" value="1"/>
</dbReference>
<dbReference type="FunFam" id="3.40.50.300:FF:000006">
    <property type="entry name" value="DNA-binding transcriptional regulator NtrC"/>
    <property type="match status" value="1"/>
</dbReference>
<feature type="domain" description="Sigma-54 factor interaction" evidence="7">
    <location>
        <begin position="164"/>
        <end position="393"/>
    </location>
</feature>
<dbReference type="GO" id="GO:0005524">
    <property type="term" value="F:ATP binding"/>
    <property type="evidence" value="ECO:0007669"/>
    <property type="project" value="UniProtKB-KW"/>
</dbReference>
<dbReference type="Pfam" id="PF02954">
    <property type="entry name" value="HTH_8"/>
    <property type="match status" value="1"/>
</dbReference>
<keyword evidence="6" id="KW-0597">Phosphoprotein</keyword>
<dbReference type="PRINTS" id="PR01590">
    <property type="entry name" value="HTHFIS"/>
</dbReference>
<keyword evidence="3" id="KW-0805">Transcription regulation</keyword>
<dbReference type="Pfam" id="PF00072">
    <property type="entry name" value="Response_reg"/>
    <property type="match status" value="1"/>
</dbReference>
<dbReference type="InterPro" id="IPR011006">
    <property type="entry name" value="CheY-like_superfamily"/>
</dbReference>
<accession>A0A3N1Y4J3</accession>
<dbReference type="Gene3D" id="1.10.10.60">
    <property type="entry name" value="Homeodomain-like"/>
    <property type="match status" value="1"/>
</dbReference>
<keyword evidence="4" id="KW-0238">DNA-binding</keyword>
<evidence type="ECO:0000256" key="6">
    <source>
        <dbReference type="PROSITE-ProRule" id="PRU00169"/>
    </source>
</evidence>